<reference evidence="6" key="2">
    <citation type="submission" date="2021-01" db="UniProtKB">
        <authorList>
            <consortium name="EnsemblMetazoa"/>
        </authorList>
    </citation>
    <scope>IDENTIFICATION</scope>
</reference>
<dbReference type="KEGG" id="spu:105443368"/>
<dbReference type="CDD" id="cd01670">
    <property type="entry name" value="Death"/>
    <property type="match status" value="1"/>
</dbReference>
<evidence type="ECO:0000256" key="1">
    <source>
        <dbReference type="ARBA" id="ARBA00022737"/>
    </source>
</evidence>
<dbReference type="RefSeq" id="XP_030844334.1">
    <property type="nucleotide sequence ID" value="XM_030988474.1"/>
</dbReference>
<evidence type="ECO:0000313" key="7">
    <source>
        <dbReference type="Proteomes" id="UP000007110"/>
    </source>
</evidence>
<feature type="domain" description="Death" evidence="5">
    <location>
        <begin position="627"/>
        <end position="693"/>
    </location>
</feature>
<evidence type="ECO:0000256" key="4">
    <source>
        <dbReference type="SAM" id="MobiDB-lite"/>
    </source>
</evidence>
<dbReference type="PROSITE" id="PS50088">
    <property type="entry name" value="ANK_REPEAT"/>
    <property type="match status" value="4"/>
</dbReference>
<dbReference type="PROSITE" id="PS50017">
    <property type="entry name" value="DEATH_DOMAIN"/>
    <property type="match status" value="1"/>
</dbReference>
<dbReference type="OrthoDB" id="10254927at2759"/>
<evidence type="ECO:0000259" key="5">
    <source>
        <dbReference type="PROSITE" id="PS50017"/>
    </source>
</evidence>
<dbReference type="Pfam" id="PF00023">
    <property type="entry name" value="Ank"/>
    <property type="match status" value="2"/>
</dbReference>
<dbReference type="PROSITE" id="PS50297">
    <property type="entry name" value="ANK_REP_REGION"/>
    <property type="match status" value="4"/>
</dbReference>
<evidence type="ECO:0000313" key="6">
    <source>
        <dbReference type="EnsemblMetazoa" id="XP_030844334"/>
    </source>
</evidence>
<dbReference type="PANTHER" id="PTHR24141">
    <property type="entry name" value="2-5A-DEPENDENT RIBONUCLEASE"/>
    <property type="match status" value="1"/>
</dbReference>
<feature type="region of interest" description="Disordered" evidence="4">
    <location>
        <begin position="246"/>
        <end position="268"/>
    </location>
</feature>
<feature type="repeat" description="ANK" evidence="3">
    <location>
        <begin position="32"/>
        <end position="64"/>
    </location>
</feature>
<keyword evidence="7" id="KW-1185">Reference proteome</keyword>
<dbReference type="Proteomes" id="UP000007110">
    <property type="component" value="Unassembled WGS sequence"/>
</dbReference>
<dbReference type="PRINTS" id="PR01415">
    <property type="entry name" value="ANKYRIN"/>
</dbReference>
<dbReference type="SUPFAM" id="SSF48403">
    <property type="entry name" value="Ankyrin repeat"/>
    <property type="match status" value="1"/>
</dbReference>
<dbReference type="PANTHER" id="PTHR24141:SF1">
    <property type="entry name" value="2-5A-DEPENDENT RIBONUCLEASE"/>
    <property type="match status" value="1"/>
</dbReference>
<feature type="repeat" description="ANK" evidence="3">
    <location>
        <begin position="129"/>
        <end position="161"/>
    </location>
</feature>
<protein>
    <recommendedName>
        <fullName evidence="5">Death domain-containing protein</fullName>
    </recommendedName>
</protein>
<dbReference type="SMART" id="SM00248">
    <property type="entry name" value="ANK"/>
    <property type="match status" value="6"/>
</dbReference>
<dbReference type="InterPro" id="IPR011029">
    <property type="entry name" value="DEATH-like_dom_sf"/>
</dbReference>
<dbReference type="InParanoid" id="A0A7M7P2R2"/>
<dbReference type="EnsemblMetazoa" id="XM_030988474">
    <property type="protein sequence ID" value="XP_030844334"/>
    <property type="gene ID" value="LOC105443368"/>
</dbReference>
<feature type="repeat" description="ANK" evidence="3">
    <location>
        <begin position="1"/>
        <end position="31"/>
    </location>
</feature>
<feature type="compositionally biased region" description="Basic and acidic residues" evidence="4">
    <location>
        <begin position="246"/>
        <end position="260"/>
    </location>
</feature>
<dbReference type="SUPFAM" id="SSF47986">
    <property type="entry name" value="DEATH domain"/>
    <property type="match status" value="1"/>
</dbReference>
<dbReference type="Gene3D" id="1.25.40.20">
    <property type="entry name" value="Ankyrin repeat-containing domain"/>
    <property type="match status" value="3"/>
</dbReference>
<feature type="repeat" description="ANK" evidence="3">
    <location>
        <begin position="65"/>
        <end position="97"/>
    </location>
</feature>
<keyword evidence="2 3" id="KW-0040">ANK repeat</keyword>
<dbReference type="InterPro" id="IPR036770">
    <property type="entry name" value="Ankyrin_rpt-contain_sf"/>
</dbReference>
<keyword evidence="1" id="KW-0677">Repeat</keyword>
<sequence>MLALHSAAHRCHLEVTKHLISQGAEVNRGDNDGISALHFAADEGHLDVTKYLISQGAEVNKGNNDGMTPLHHAVQNGNLDVVKVLLAGGALSDTGDINGHTPLQLSSFLGYQSIADLFMDRLNSKLAQNNLTDIHLAIQHGHTTIIEKLVSEGADLNVQSTDGQTSLHEAIKLCYKSVNIVQNTDTLRKISDDFFKGELSPEKALVFYLLENGAKLDVKDGTGKLPIQYAKDEVIKQMILSRETTEAEKNDFDNLPEKAQSDAGTDSVEPIDHALGRLTGLDFPPKIEAAQGPSGVQTMTQEPTLTIDQPLLDDKSSKNQVGKKVHWDFLTDSPQELTLQDNEVVISCGIRFSPSGVKLSETIKVTLDHNAHFTNPRRAEIVFYTRNKDSTTFVRIPASTDGCPRCDVRSKDLDFYVDHFSDWWIVALIKRYFVGKRVECTPYIRPPVTKGFTHLVLLCIYDDLLDVIEKTNTNMKEYRMLYPPQQMFVEWRCGDINIALFDGSMEKGRTIGRKILGTREMNLVKSKQFSFEVEPLESGASQRFLEFTLDQTESTFNPTPIHFDLKYDATTITRVPATPTVETIAAAGVASLPIHASLQAAEVSKQSGFDLQSDAILDRLSKRMPAEKYTSLCTHLGIEYYEADKILVRVSNDYQRATRSCLAQWKTRTGGDMAQLKTILQETDVGDLAKYIE</sequence>
<dbReference type="GO" id="GO:0007165">
    <property type="term" value="P:signal transduction"/>
    <property type="evidence" value="ECO:0007669"/>
    <property type="project" value="InterPro"/>
</dbReference>
<dbReference type="Gene3D" id="1.10.533.10">
    <property type="entry name" value="Death Domain, Fas"/>
    <property type="match status" value="1"/>
</dbReference>
<organism evidence="6 7">
    <name type="scientific">Strongylocentrotus purpuratus</name>
    <name type="common">Purple sea urchin</name>
    <dbReference type="NCBI Taxonomy" id="7668"/>
    <lineage>
        <taxon>Eukaryota</taxon>
        <taxon>Metazoa</taxon>
        <taxon>Echinodermata</taxon>
        <taxon>Eleutherozoa</taxon>
        <taxon>Echinozoa</taxon>
        <taxon>Echinoidea</taxon>
        <taxon>Euechinoidea</taxon>
        <taxon>Echinacea</taxon>
        <taxon>Camarodonta</taxon>
        <taxon>Echinidea</taxon>
        <taxon>Strongylocentrotidae</taxon>
        <taxon>Strongylocentrotus</taxon>
    </lineage>
</organism>
<dbReference type="AlphaFoldDB" id="A0A7M7P2R2"/>
<dbReference type="Gene3D" id="2.60.220.30">
    <property type="match status" value="1"/>
</dbReference>
<reference evidence="7" key="1">
    <citation type="submission" date="2015-02" db="EMBL/GenBank/DDBJ databases">
        <title>Genome sequencing for Strongylocentrotus purpuratus.</title>
        <authorList>
            <person name="Murali S."/>
            <person name="Liu Y."/>
            <person name="Vee V."/>
            <person name="English A."/>
            <person name="Wang M."/>
            <person name="Skinner E."/>
            <person name="Han Y."/>
            <person name="Muzny D.M."/>
            <person name="Worley K.C."/>
            <person name="Gibbs R.A."/>
        </authorList>
    </citation>
    <scope>NUCLEOTIDE SEQUENCE</scope>
</reference>
<proteinExistence type="predicted"/>
<accession>A0A7M7P2R2</accession>
<name>A0A7M7P2R2_STRPU</name>
<dbReference type="GeneID" id="105443368"/>
<dbReference type="InterPro" id="IPR002110">
    <property type="entry name" value="Ankyrin_rpt"/>
</dbReference>
<dbReference type="Pfam" id="PF13637">
    <property type="entry name" value="Ank_4"/>
    <property type="match status" value="1"/>
</dbReference>
<evidence type="ECO:0000256" key="3">
    <source>
        <dbReference type="PROSITE-ProRule" id="PRU00023"/>
    </source>
</evidence>
<evidence type="ECO:0000256" key="2">
    <source>
        <dbReference type="ARBA" id="ARBA00023043"/>
    </source>
</evidence>
<dbReference type="InterPro" id="IPR000488">
    <property type="entry name" value="Death_dom"/>
</dbReference>